<gene>
    <name evidence="1" type="ORF">MRATA1EN22A_LOCUS2210</name>
</gene>
<sequence>MLDPRRPNKVLRYKPSPSQYNPALDDPTPDYMNLLGMIFSMCRLMLKLKWCAWVAVYCSFISSANSQSSEDTKQMMRSFMLSISAVVTSYLQNPQPMTPPW</sequence>
<reference evidence="1" key="2">
    <citation type="submission" date="2025-03" db="EMBL/GenBank/DDBJ databases">
        <authorList>
            <consortium name="ELIXIR-Norway"/>
            <consortium name="Elixir Norway"/>
        </authorList>
    </citation>
    <scope>NUCLEOTIDE SEQUENCE</scope>
</reference>
<accession>A0AC59Y5X4</accession>
<proteinExistence type="predicted"/>
<evidence type="ECO:0000313" key="2">
    <source>
        <dbReference type="Proteomes" id="UP001162501"/>
    </source>
</evidence>
<reference evidence="1" key="1">
    <citation type="submission" date="2023-05" db="EMBL/GenBank/DDBJ databases">
        <authorList>
            <consortium name="ELIXIR-Norway"/>
        </authorList>
    </citation>
    <scope>NUCLEOTIDE SEQUENCE</scope>
</reference>
<name>A0AC59Y5X4_RANTA</name>
<evidence type="ECO:0000313" key="1">
    <source>
        <dbReference type="EMBL" id="CAM9416038.1"/>
    </source>
</evidence>
<organism evidence="1 2">
    <name type="scientific">Rangifer tarandus platyrhynchus</name>
    <name type="common">Svalbard reindeer</name>
    <dbReference type="NCBI Taxonomy" id="3082113"/>
    <lineage>
        <taxon>Eukaryota</taxon>
        <taxon>Metazoa</taxon>
        <taxon>Chordata</taxon>
        <taxon>Craniata</taxon>
        <taxon>Vertebrata</taxon>
        <taxon>Euteleostomi</taxon>
        <taxon>Mammalia</taxon>
        <taxon>Eutheria</taxon>
        <taxon>Laurasiatheria</taxon>
        <taxon>Artiodactyla</taxon>
        <taxon>Ruminantia</taxon>
        <taxon>Pecora</taxon>
        <taxon>Cervidae</taxon>
        <taxon>Odocoileinae</taxon>
        <taxon>Rangifer</taxon>
    </lineage>
</organism>
<protein>
    <submittedName>
        <fullName evidence="1">Uncharacterized protein</fullName>
    </submittedName>
</protein>
<dbReference type="Proteomes" id="UP001162501">
    <property type="component" value="Chromosome 10"/>
</dbReference>
<dbReference type="EMBL" id="OX596094">
    <property type="protein sequence ID" value="CAM9416038.1"/>
    <property type="molecule type" value="Genomic_DNA"/>
</dbReference>